<dbReference type="Pfam" id="PF10536">
    <property type="entry name" value="PMD"/>
    <property type="match status" value="1"/>
</dbReference>
<dbReference type="InterPro" id="IPR044824">
    <property type="entry name" value="MAIN-like"/>
</dbReference>
<name>A0A2N9G0K2_FAGSY</name>
<dbReference type="AlphaFoldDB" id="A0A2N9G0K2"/>
<feature type="region of interest" description="Disordered" evidence="1">
    <location>
        <begin position="506"/>
        <end position="647"/>
    </location>
</feature>
<dbReference type="InterPro" id="IPR019557">
    <property type="entry name" value="AminoTfrase-like_pln_mobile"/>
</dbReference>
<dbReference type="GO" id="GO:0010073">
    <property type="term" value="P:meristem maintenance"/>
    <property type="evidence" value="ECO:0007669"/>
    <property type="project" value="InterPro"/>
</dbReference>
<feature type="compositionally biased region" description="Low complexity" evidence="1">
    <location>
        <begin position="1"/>
        <end position="10"/>
    </location>
</feature>
<protein>
    <recommendedName>
        <fullName evidence="2">Aminotransferase-like plant mobile domain-containing protein</fullName>
    </recommendedName>
</protein>
<feature type="region of interest" description="Disordered" evidence="1">
    <location>
        <begin position="1"/>
        <end position="30"/>
    </location>
</feature>
<feature type="compositionally biased region" description="Basic residues" evidence="1">
    <location>
        <begin position="630"/>
        <end position="644"/>
    </location>
</feature>
<gene>
    <name evidence="3" type="ORF">FSB_LOCUS20915</name>
</gene>
<feature type="domain" description="Aminotransferase-like plant mobile" evidence="2">
    <location>
        <begin position="174"/>
        <end position="418"/>
    </location>
</feature>
<proteinExistence type="predicted"/>
<feature type="compositionally biased region" description="Basic residues" evidence="1">
    <location>
        <begin position="521"/>
        <end position="533"/>
    </location>
</feature>
<reference evidence="3" key="1">
    <citation type="submission" date="2018-02" db="EMBL/GenBank/DDBJ databases">
        <authorList>
            <person name="Cohen D.B."/>
            <person name="Kent A.D."/>
        </authorList>
    </citation>
    <scope>NUCLEOTIDE SEQUENCE</scope>
</reference>
<dbReference type="PANTHER" id="PTHR46033">
    <property type="entry name" value="PROTEIN MAIN-LIKE 2"/>
    <property type="match status" value="1"/>
</dbReference>
<evidence type="ECO:0000259" key="2">
    <source>
        <dbReference type="Pfam" id="PF10536"/>
    </source>
</evidence>
<dbReference type="PANTHER" id="PTHR46033:SF80">
    <property type="entry name" value="PROTEIN MAIN-LIKE 2-LIKE"/>
    <property type="match status" value="1"/>
</dbReference>
<organism evidence="3">
    <name type="scientific">Fagus sylvatica</name>
    <name type="common">Beechnut</name>
    <dbReference type="NCBI Taxonomy" id="28930"/>
    <lineage>
        <taxon>Eukaryota</taxon>
        <taxon>Viridiplantae</taxon>
        <taxon>Streptophyta</taxon>
        <taxon>Embryophyta</taxon>
        <taxon>Tracheophyta</taxon>
        <taxon>Spermatophyta</taxon>
        <taxon>Magnoliopsida</taxon>
        <taxon>eudicotyledons</taxon>
        <taxon>Gunneridae</taxon>
        <taxon>Pentapetalae</taxon>
        <taxon>rosids</taxon>
        <taxon>fabids</taxon>
        <taxon>Fagales</taxon>
        <taxon>Fagaceae</taxon>
        <taxon>Fagus</taxon>
    </lineage>
</organism>
<evidence type="ECO:0000313" key="3">
    <source>
        <dbReference type="EMBL" id="SPC93033.1"/>
    </source>
</evidence>
<evidence type="ECO:0000256" key="1">
    <source>
        <dbReference type="SAM" id="MobiDB-lite"/>
    </source>
</evidence>
<dbReference type="EMBL" id="OIVN01001355">
    <property type="protein sequence ID" value="SPC93033.1"/>
    <property type="molecule type" value="Genomic_DNA"/>
</dbReference>
<accession>A0A2N9G0K2</accession>
<sequence length="1040" mass="113504">MASSSFTPSVSPSPPSSTGERPEIPLAASKASTEAVVDATAVCPSFPGEATSVAPPSFSDETGDPREGFVFPLVDPWSEAAVDQAWVPSLDEVSELLILKGNIQSVPINFDFLCAISKDWSHWVDLEIVDLDFWDSLRDAGVHWSILISRSCNMFRDTKPLQEEEIATALRRQSSTRLSGWPSHFMHCKEAPIRRATFILYWFCKCTFGNSPYYLINTAYIPLAIKISTGHCFPLAPLFFGHLYLQLDLLHDCEVEGDSCYILHASFNTTVLQTFFWEHSASYLFAAKDKVAAWSRFSHLPQEFLDRFLDFRNNLPLVYRWVGLKTHDHDLVTALNYEENVLLRPYGDDHPGFTCVSVFSRFYQLTSLIHDLRADNHRSLAYLSTVNKGFLPVLSATGVSFIPYCPQRVQRQFGLDKGSEKTPISVHRKRLISYPCLSPHSQSAISYANSQKLGFAERDEVRGGWIAYTIHLPQSWRSSVNVVEDRLIMLSKRGKRSKRDALVDLAVEKASKKPAPSPKKTPPKKMKVGKKGKSTASVSVSGKKSTAAPIEAPFESTATPSKAKDVAVSSSKKKYSKKSVATRPPKGQRKARTSSSSPDEEPPSTTPTRPPSKKKKLIVPPPHSGAASHTRSKSGFKQGIRKSGRPNDTVVDVEMTFPRVLLVSVPLTTAMDQDEDLARDVIDNFKADIGSIEGGHSVSSESFFDATPSSIPKEQMMSAGFVADDDDMLEADDSNIGAIDLMRHDLAIVPHASHSFGYGRDDDSVVDSDVAPLSFSVPQTVLTSRVTGSDASMAYIMEGVSLFGVTSRLRAISASDFVISASRIAGKAPLVTSSPIAGGVFMSEEVRAQGFAESESVVDLGVIPEASSNVDSTVDHGAQAQGANASAVDMVVGSEHLENIGMDDTVHMSEDAGEVGITGEITVVSPPPRPTAEAGFNCLRGEVILLPTSGLVPALVDPCVIQDLMEVEFDLAFMIGRLRQTAQHFFGKRISDEVKALQHQIVLLQDSLAVLTAYKEELVSTGRMVPGSEHGRSLLDSLLD</sequence>